<reference evidence="1" key="3">
    <citation type="submission" date="2025-08" db="UniProtKB">
        <authorList>
            <consortium name="Ensembl"/>
        </authorList>
    </citation>
    <scope>IDENTIFICATION</scope>
</reference>
<proteinExistence type="predicted"/>
<evidence type="ECO:0000313" key="2">
    <source>
        <dbReference type="Proteomes" id="UP000008144"/>
    </source>
</evidence>
<dbReference type="Ensembl" id="ENSCINT00000036469.1">
    <property type="protein sequence ID" value="ENSCINP00000035589.1"/>
    <property type="gene ID" value="ENSCING00000021926.1"/>
</dbReference>
<reference evidence="1" key="4">
    <citation type="submission" date="2025-09" db="UniProtKB">
        <authorList>
            <consortium name="Ensembl"/>
        </authorList>
    </citation>
    <scope>IDENTIFICATION</scope>
</reference>
<accession>H2Y105</accession>
<name>H2Y105_CIOIN</name>
<dbReference type="HOGENOM" id="CLU_3175109_0_0_1"/>
<dbReference type="AlphaFoldDB" id="H2Y105"/>
<keyword evidence="2" id="KW-1185">Reference proteome</keyword>
<sequence>MYVMALWPLPRSNFTVSMLKSDYRTTNNLQIDVATKKMCNTPNFVQI</sequence>
<protein>
    <submittedName>
        <fullName evidence="1">Uncharacterized protein</fullName>
    </submittedName>
</protein>
<dbReference type="Proteomes" id="UP000008144">
    <property type="component" value="Chromosome 1"/>
</dbReference>
<evidence type="ECO:0000313" key="1">
    <source>
        <dbReference type="Ensembl" id="ENSCINP00000035589.1"/>
    </source>
</evidence>
<organism evidence="1 2">
    <name type="scientific">Ciona intestinalis</name>
    <name type="common">Transparent sea squirt</name>
    <name type="synonym">Ascidia intestinalis</name>
    <dbReference type="NCBI Taxonomy" id="7719"/>
    <lineage>
        <taxon>Eukaryota</taxon>
        <taxon>Metazoa</taxon>
        <taxon>Chordata</taxon>
        <taxon>Tunicata</taxon>
        <taxon>Ascidiacea</taxon>
        <taxon>Phlebobranchia</taxon>
        <taxon>Cionidae</taxon>
        <taxon>Ciona</taxon>
    </lineage>
</organism>
<reference evidence="2" key="1">
    <citation type="journal article" date="2002" name="Science">
        <title>The draft genome of Ciona intestinalis: insights into chordate and vertebrate origins.</title>
        <authorList>
            <person name="Dehal P."/>
            <person name="Satou Y."/>
            <person name="Campbell R.K."/>
            <person name="Chapman J."/>
            <person name="Degnan B."/>
            <person name="De Tomaso A."/>
            <person name="Davidson B."/>
            <person name="Di Gregorio A."/>
            <person name="Gelpke M."/>
            <person name="Goodstein D.M."/>
            <person name="Harafuji N."/>
            <person name="Hastings K.E."/>
            <person name="Ho I."/>
            <person name="Hotta K."/>
            <person name="Huang W."/>
            <person name="Kawashima T."/>
            <person name="Lemaire P."/>
            <person name="Martinez D."/>
            <person name="Meinertzhagen I.A."/>
            <person name="Necula S."/>
            <person name="Nonaka M."/>
            <person name="Putnam N."/>
            <person name="Rash S."/>
            <person name="Saiga H."/>
            <person name="Satake M."/>
            <person name="Terry A."/>
            <person name="Yamada L."/>
            <person name="Wang H.G."/>
            <person name="Awazu S."/>
            <person name="Azumi K."/>
            <person name="Boore J."/>
            <person name="Branno M."/>
            <person name="Chin-Bow S."/>
            <person name="DeSantis R."/>
            <person name="Doyle S."/>
            <person name="Francino P."/>
            <person name="Keys D.N."/>
            <person name="Haga S."/>
            <person name="Hayashi H."/>
            <person name="Hino K."/>
            <person name="Imai K.S."/>
            <person name="Inaba K."/>
            <person name="Kano S."/>
            <person name="Kobayashi K."/>
            <person name="Kobayashi M."/>
            <person name="Lee B.I."/>
            <person name="Makabe K.W."/>
            <person name="Manohar C."/>
            <person name="Matassi G."/>
            <person name="Medina M."/>
            <person name="Mochizuki Y."/>
            <person name="Mount S."/>
            <person name="Morishita T."/>
            <person name="Miura S."/>
            <person name="Nakayama A."/>
            <person name="Nishizaka S."/>
            <person name="Nomoto H."/>
            <person name="Ohta F."/>
            <person name="Oishi K."/>
            <person name="Rigoutsos I."/>
            <person name="Sano M."/>
            <person name="Sasaki A."/>
            <person name="Sasakura Y."/>
            <person name="Shoguchi E."/>
            <person name="Shin-i T."/>
            <person name="Spagnuolo A."/>
            <person name="Stainier D."/>
            <person name="Suzuki M.M."/>
            <person name="Tassy O."/>
            <person name="Takatori N."/>
            <person name="Tokuoka M."/>
            <person name="Yagi K."/>
            <person name="Yoshizaki F."/>
            <person name="Wada S."/>
            <person name="Zhang C."/>
            <person name="Hyatt P.D."/>
            <person name="Larimer F."/>
            <person name="Detter C."/>
            <person name="Doggett N."/>
            <person name="Glavina T."/>
            <person name="Hawkins T."/>
            <person name="Richardson P."/>
            <person name="Lucas S."/>
            <person name="Kohara Y."/>
            <person name="Levine M."/>
            <person name="Satoh N."/>
            <person name="Rokhsar D.S."/>
        </authorList>
    </citation>
    <scope>NUCLEOTIDE SEQUENCE [LARGE SCALE GENOMIC DNA]</scope>
</reference>
<reference evidence="1" key="2">
    <citation type="journal article" date="2008" name="Genome Biol.">
        <title>Improved genome assembly and evidence-based global gene model set for the chordate Ciona intestinalis: new insight into intron and operon populations.</title>
        <authorList>
            <person name="Satou Y."/>
            <person name="Mineta K."/>
            <person name="Ogasawara M."/>
            <person name="Sasakura Y."/>
            <person name="Shoguchi E."/>
            <person name="Ueno K."/>
            <person name="Yamada L."/>
            <person name="Matsumoto J."/>
            <person name="Wasserscheid J."/>
            <person name="Dewar K."/>
            <person name="Wiley G.B."/>
            <person name="Macmil S.L."/>
            <person name="Roe B.A."/>
            <person name="Zeller R.W."/>
            <person name="Hastings K.E."/>
            <person name="Lemaire P."/>
            <person name="Lindquist E."/>
            <person name="Endo T."/>
            <person name="Hotta K."/>
            <person name="Inaba K."/>
        </authorList>
    </citation>
    <scope>NUCLEOTIDE SEQUENCE [LARGE SCALE GENOMIC DNA]</scope>
    <source>
        <strain evidence="1">wild type</strain>
    </source>
</reference>
<dbReference type="InParanoid" id="H2Y105"/>
<dbReference type="EMBL" id="EAAA01000233">
    <property type="status" value="NOT_ANNOTATED_CDS"/>
    <property type="molecule type" value="Genomic_DNA"/>
</dbReference>